<accession>A0ABV3LHA2</accession>
<dbReference type="RefSeq" id="WP_366232865.1">
    <property type="nucleotide sequence ID" value="NZ_JBFBMH010000010.1"/>
</dbReference>
<dbReference type="Gene3D" id="3.90.226.10">
    <property type="entry name" value="2-enoyl-CoA Hydratase, Chain A, domain 1"/>
    <property type="match status" value="1"/>
</dbReference>
<dbReference type="InterPro" id="IPR001753">
    <property type="entry name" value="Enoyl-CoA_hydra/iso"/>
</dbReference>
<proteinExistence type="inferred from homology"/>
<evidence type="ECO:0000313" key="5">
    <source>
        <dbReference type="EMBL" id="MEW1975223.1"/>
    </source>
</evidence>
<evidence type="ECO:0000256" key="2">
    <source>
        <dbReference type="ARBA" id="ARBA00023239"/>
    </source>
</evidence>
<comment type="catalytic activity">
    <reaction evidence="4">
        <text>a 4-saturated-(3S)-3-hydroxyacyl-CoA = a (3E)-enoyl-CoA + H2O</text>
        <dbReference type="Rhea" id="RHEA:20724"/>
        <dbReference type="ChEBI" id="CHEBI:15377"/>
        <dbReference type="ChEBI" id="CHEBI:58521"/>
        <dbReference type="ChEBI" id="CHEBI:137480"/>
        <dbReference type="EC" id="4.2.1.17"/>
    </reaction>
</comment>
<gene>
    <name evidence="5" type="ORF">AB0301_09125</name>
</gene>
<reference evidence="5 6" key="1">
    <citation type="submission" date="2024-06" db="EMBL/GenBank/DDBJ databases">
        <title>The Natural Products Discovery Center: Release of the First 8490 Sequenced Strains for Exploring Actinobacteria Biosynthetic Diversity.</title>
        <authorList>
            <person name="Kalkreuter E."/>
            <person name="Kautsar S.A."/>
            <person name="Yang D."/>
            <person name="Bader C.D."/>
            <person name="Teijaro C.N."/>
            <person name="Fluegel L."/>
            <person name="Davis C.M."/>
            <person name="Simpson J.R."/>
            <person name="Lauterbach L."/>
            <person name="Steele A.D."/>
            <person name="Gui C."/>
            <person name="Meng S."/>
            <person name="Li G."/>
            <person name="Viehrig K."/>
            <person name="Ye F."/>
            <person name="Su P."/>
            <person name="Kiefer A.F."/>
            <person name="Nichols A."/>
            <person name="Cepeda A.J."/>
            <person name="Yan W."/>
            <person name="Fan B."/>
            <person name="Jiang Y."/>
            <person name="Adhikari A."/>
            <person name="Zheng C.-J."/>
            <person name="Schuster L."/>
            <person name="Cowan T.M."/>
            <person name="Smanski M.J."/>
            <person name="Chevrette M.G."/>
            <person name="De Carvalho L.P.S."/>
            <person name="Shen B."/>
        </authorList>
    </citation>
    <scope>NUCLEOTIDE SEQUENCE [LARGE SCALE GENOMIC DNA]</scope>
    <source>
        <strain evidence="5 6">NPDC077434</strain>
    </source>
</reference>
<evidence type="ECO:0000256" key="3">
    <source>
        <dbReference type="ARBA" id="ARBA00023709"/>
    </source>
</evidence>
<dbReference type="InterPro" id="IPR014748">
    <property type="entry name" value="Enoyl-CoA_hydra_C"/>
</dbReference>
<evidence type="ECO:0000256" key="1">
    <source>
        <dbReference type="ARBA" id="ARBA00005254"/>
    </source>
</evidence>
<dbReference type="SUPFAM" id="SSF52096">
    <property type="entry name" value="ClpP/crotonase"/>
    <property type="match status" value="1"/>
</dbReference>
<comment type="similarity">
    <text evidence="1">Belongs to the enoyl-CoA hydratase/isomerase family.</text>
</comment>
<dbReference type="PANTHER" id="PTHR11941">
    <property type="entry name" value="ENOYL-COA HYDRATASE-RELATED"/>
    <property type="match status" value="1"/>
</dbReference>
<dbReference type="Pfam" id="PF00378">
    <property type="entry name" value="ECH_1"/>
    <property type="match status" value="1"/>
</dbReference>
<dbReference type="Proteomes" id="UP001553715">
    <property type="component" value="Unassembled WGS sequence"/>
</dbReference>
<name>A0ABV3LHA2_9MICO</name>
<dbReference type="EMBL" id="JBFBMH010000010">
    <property type="protein sequence ID" value="MEW1975223.1"/>
    <property type="molecule type" value="Genomic_DNA"/>
</dbReference>
<dbReference type="InterPro" id="IPR029045">
    <property type="entry name" value="ClpP/crotonase-like_dom_sf"/>
</dbReference>
<dbReference type="CDD" id="cd06558">
    <property type="entry name" value="crotonase-like"/>
    <property type="match status" value="1"/>
</dbReference>
<organism evidence="5 6">
    <name type="scientific">Microbacterium profundi</name>
    <dbReference type="NCBI Taxonomy" id="450380"/>
    <lineage>
        <taxon>Bacteria</taxon>
        <taxon>Bacillati</taxon>
        <taxon>Actinomycetota</taxon>
        <taxon>Actinomycetes</taxon>
        <taxon>Micrococcales</taxon>
        <taxon>Microbacteriaceae</taxon>
        <taxon>Microbacterium</taxon>
    </lineage>
</organism>
<dbReference type="PANTHER" id="PTHR11941:SF54">
    <property type="entry name" value="ENOYL-COA HYDRATASE, MITOCHONDRIAL"/>
    <property type="match status" value="1"/>
</dbReference>
<comment type="caution">
    <text evidence="5">The sequence shown here is derived from an EMBL/GenBank/DDBJ whole genome shotgun (WGS) entry which is preliminary data.</text>
</comment>
<dbReference type="Gene3D" id="1.10.12.10">
    <property type="entry name" value="Lyase 2-enoyl-coa Hydratase, Chain A, domain 2"/>
    <property type="match status" value="1"/>
</dbReference>
<keyword evidence="2" id="KW-0456">Lyase</keyword>
<protein>
    <submittedName>
        <fullName evidence="5">Enoyl-CoA hydratase/isomerase family protein</fullName>
    </submittedName>
</protein>
<evidence type="ECO:0000256" key="4">
    <source>
        <dbReference type="ARBA" id="ARBA00023717"/>
    </source>
</evidence>
<evidence type="ECO:0000313" key="6">
    <source>
        <dbReference type="Proteomes" id="UP001553715"/>
    </source>
</evidence>
<keyword evidence="6" id="KW-1185">Reference proteome</keyword>
<sequence>MSERVLVETAGGVCAISLNRPDALNALENSMIAAINAALDQAEADEDVRTILIRGEGRAFCAGDDLIDMGTSEHPESSDLHARYADGYPSIVKRMLAIQKPIVVAVRRYALGAGFEIALAGDIIVAEPTAKFGLPFVLRGIAAGTSLLPRRASPHLAQRLLFLGEMITAEEAHTLGIVAALSSADQDVDDLARAIVDRLATSATRAIGLMKSALQASESLGVHDALTVQVGATVGSVLTNDFAEGKLAFTHRRDARYEGK</sequence>
<comment type="catalytic activity">
    <reaction evidence="3">
        <text>a (3S)-3-hydroxyacyl-CoA = a (2E)-enoyl-CoA + H2O</text>
        <dbReference type="Rhea" id="RHEA:16105"/>
        <dbReference type="ChEBI" id="CHEBI:15377"/>
        <dbReference type="ChEBI" id="CHEBI:57318"/>
        <dbReference type="ChEBI" id="CHEBI:58856"/>
        <dbReference type="EC" id="4.2.1.17"/>
    </reaction>
</comment>